<dbReference type="Proteomes" id="UP000278437">
    <property type="component" value="Chromosome"/>
</dbReference>
<feature type="domain" description="Major facilitator superfamily (MFS) profile" evidence="9">
    <location>
        <begin position="23"/>
        <end position="403"/>
    </location>
</feature>
<evidence type="ECO:0000256" key="6">
    <source>
        <dbReference type="ARBA" id="ARBA00022989"/>
    </source>
</evidence>
<evidence type="ECO:0000256" key="2">
    <source>
        <dbReference type="ARBA" id="ARBA00006236"/>
    </source>
</evidence>
<feature type="transmembrane region" description="Helical" evidence="8">
    <location>
        <begin position="349"/>
        <end position="371"/>
    </location>
</feature>
<feature type="transmembrane region" description="Helical" evidence="8">
    <location>
        <begin position="21"/>
        <end position="43"/>
    </location>
</feature>
<sequence>MGAQSQPETTQSSASPQPGRTWLIPLLASIVAITPLAIDMYLPAMSAIADSLNSDITRLQQSLSVYLAGYACGLLLFGPLADKYGRRPLVLLGLSGFGICSLLLAHATTPESFFVLRFIQAMIGSAATVVVPGYVKILYGDNTAKGMSYVSLIMMLAPLIAPSIGSFILKISHWQMVFYVLAVYAFAALVLVFFGLKIPEPGKTSEQKPGFIQAYKTVLSRPGVKGFIASGVLTSFAFFCYLTASAFVFMEVFALDSHHFAMVFAANVGALMLANVVNSRIVGRYGSLRLLRASSVLGVIFALLLVGANALELELMATMVTLMPLMACLGVMSVNADAIVLLKFQQETGTVTAVIGTLRFGIGAAAGPLLALLYTGTALPFSVLMLLAVVVALWCQHLSRRTQD</sequence>
<organism evidence="10 11">
    <name type="scientific">Shewanella khirikhana</name>
    <dbReference type="NCBI Taxonomy" id="1965282"/>
    <lineage>
        <taxon>Bacteria</taxon>
        <taxon>Pseudomonadati</taxon>
        <taxon>Pseudomonadota</taxon>
        <taxon>Gammaproteobacteria</taxon>
        <taxon>Alteromonadales</taxon>
        <taxon>Shewanellaceae</taxon>
        <taxon>Shewanella</taxon>
    </lineage>
</organism>
<dbReference type="Gene3D" id="1.20.1720.10">
    <property type="entry name" value="Multidrug resistance protein D"/>
    <property type="match status" value="1"/>
</dbReference>
<feature type="transmembrane region" description="Helical" evidence="8">
    <location>
        <begin position="260"/>
        <end position="278"/>
    </location>
</feature>
<feature type="transmembrane region" description="Helical" evidence="8">
    <location>
        <begin position="377"/>
        <end position="395"/>
    </location>
</feature>
<keyword evidence="8" id="KW-0997">Cell inner membrane</keyword>
<gene>
    <name evidence="10" type="primary">bcr</name>
    <name evidence="10" type="ORF">STH12_01707</name>
</gene>
<feature type="transmembrane region" description="Helical" evidence="8">
    <location>
        <begin position="317"/>
        <end position="342"/>
    </location>
</feature>
<evidence type="ECO:0000256" key="8">
    <source>
        <dbReference type="RuleBase" id="RU365088"/>
    </source>
</evidence>
<dbReference type="InterPro" id="IPR020846">
    <property type="entry name" value="MFS_dom"/>
</dbReference>
<reference evidence="11" key="1">
    <citation type="submission" date="2017-03" db="EMBL/GenBank/DDBJ databases">
        <title>Full genome sequence of a non-lethal Shewanella isolate that potentiates virulence of Vibio parahaemolyticus causing acute hepatopancreatic necrosis disease (AHPND) in shrimp.</title>
        <authorList>
            <person name="Prachumwat A."/>
            <person name="Sritunyalucksana K."/>
        </authorList>
    </citation>
    <scope>NUCLEOTIDE SEQUENCE [LARGE SCALE GENOMIC DNA]</scope>
    <source>
        <strain evidence="11">TH2012</strain>
    </source>
</reference>
<dbReference type="CDD" id="cd17320">
    <property type="entry name" value="MFS_MdfA_MDR_like"/>
    <property type="match status" value="1"/>
</dbReference>
<evidence type="ECO:0000256" key="7">
    <source>
        <dbReference type="ARBA" id="ARBA00023136"/>
    </source>
</evidence>
<evidence type="ECO:0000259" key="9">
    <source>
        <dbReference type="PROSITE" id="PS50850"/>
    </source>
</evidence>
<dbReference type="Pfam" id="PF07690">
    <property type="entry name" value="MFS_1"/>
    <property type="match status" value="1"/>
</dbReference>
<feature type="transmembrane region" description="Helical" evidence="8">
    <location>
        <begin position="147"/>
        <end position="171"/>
    </location>
</feature>
<dbReference type="EMBL" id="CP020373">
    <property type="protein sequence ID" value="AZQ10815.1"/>
    <property type="molecule type" value="Genomic_DNA"/>
</dbReference>
<evidence type="ECO:0000313" key="10">
    <source>
        <dbReference type="EMBL" id="AZQ10815.1"/>
    </source>
</evidence>
<dbReference type="InterPro" id="IPR011701">
    <property type="entry name" value="MFS"/>
</dbReference>
<comment type="subcellular location">
    <subcellularLocation>
        <location evidence="8">Cell inner membrane</location>
        <topology evidence="8">Multi-pass membrane protein</topology>
    </subcellularLocation>
    <subcellularLocation>
        <location evidence="1">Cell membrane</location>
        <topology evidence="1">Multi-pass membrane protein</topology>
    </subcellularLocation>
</comment>
<dbReference type="PANTHER" id="PTHR42718">
    <property type="entry name" value="MAJOR FACILITATOR SUPERFAMILY MULTIDRUG TRANSPORTER MFSC"/>
    <property type="match status" value="1"/>
</dbReference>
<dbReference type="PROSITE" id="PS50850">
    <property type="entry name" value="MFS"/>
    <property type="match status" value="1"/>
</dbReference>
<keyword evidence="6 8" id="KW-1133">Transmembrane helix</keyword>
<dbReference type="SUPFAM" id="SSF103473">
    <property type="entry name" value="MFS general substrate transporter"/>
    <property type="match status" value="1"/>
</dbReference>
<feature type="transmembrane region" description="Helical" evidence="8">
    <location>
        <begin position="226"/>
        <end position="248"/>
    </location>
</feature>
<dbReference type="InterPro" id="IPR004812">
    <property type="entry name" value="Efflux_drug-R_Bcr/CmlA"/>
</dbReference>
<feature type="transmembrane region" description="Helical" evidence="8">
    <location>
        <begin position="177"/>
        <end position="196"/>
    </location>
</feature>
<protein>
    <recommendedName>
        <fullName evidence="8">Bcr/CflA family efflux transporter</fullName>
    </recommendedName>
</protein>
<dbReference type="RefSeq" id="WP_126167151.1">
    <property type="nucleotide sequence ID" value="NZ_CP020373.1"/>
</dbReference>
<feature type="transmembrane region" description="Helical" evidence="8">
    <location>
        <begin position="63"/>
        <end position="81"/>
    </location>
</feature>
<evidence type="ECO:0000256" key="4">
    <source>
        <dbReference type="ARBA" id="ARBA00022475"/>
    </source>
</evidence>
<proteinExistence type="inferred from homology"/>
<keyword evidence="5 8" id="KW-0812">Transmembrane</keyword>
<feature type="transmembrane region" description="Helical" evidence="8">
    <location>
        <begin position="88"/>
        <end position="108"/>
    </location>
</feature>
<name>A0ABM7DAC4_9GAMM</name>
<keyword evidence="3 8" id="KW-0813">Transport</keyword>
<feature type="transmembrane region" description="Helical" evidence="8">
    <location>
        <begin position="114"/>
        <end position="135"/>
    </location>
</feature>
<evidence type="ECO:0000256" key="5">
    <source>
        <dbReference type="ARBA" id="ARBA00022692"/>
    </source>
</evidence>
<keyword evidence="7 8" id="KW-0472">Membrane</keyword>
<evidence type="ECO:0000256" key="3">
    <source>
        <dbReference type="ARBA" id="ARBA00022448"/>
    </source>
</evidence>
<dbReference type="NCBIfam" id="TIGR00710">
    <property type="entry name" value="efflux_Bcr_CflA"/>
    <property type="match status" value="1"/>
</dbReference>
<evidence type="ECO:0000313" key="11">
    <source>
        <dbReference type="Proteomes" id="UP000278437"/>
    </source>
</evidence>
<evidence type="ECO:0000256" key="1">
    <source>
        <dbReference type="ARBA" id="ARBA00004651"/>
    </source>
</evidence>
<keyword evidence="4" id="KW-1003">Cell membrane</keyword>
<accession>A0ABM7DAC4</accession>
<dbReference type="PANTHER" id="PTHR42718:SF9">
    <property type="entry name" value="MAJOR FACILITATOR SUPERFAMILY MULTIDRUG TRANSPORTER MFSC"/>
    <property type="match status" value="1"/>
</dbReference>
<keyword evidence="11" id="KW-1185">Reference proteome</keyword>
<dbReference type="InterPro" id="IPR036259">
    <property type="entry name" value="MFS_trans_sf"/>
</dbReference>
<comment type="similarity">
    <text evidence="2 8">Belongs to the major facilitator superfamily. Bcr/CmlA family.</text>
</comment>
<feature type="transmembrane region" description="Helical" evidence="8">
    <location>
        <begin position="290"/>
        <end position="311"/>
    </location>
</feature>